<feature type="chain" id="PRO_5045906857" description="Secreted protein" evidence="2">
    <location>
        <begin position="25"/>
        <end position="532"/>
    </location>
</feature>
<feature type="compositionally biased region" description="Basic and acidic residues" evidence="1">
    <location>
        <begin position="270"/>
        <end position="279"/>
    </location>
</feature>
<evidence type="ECO:0008006" key="5">
    <source>
        <dbReference type="Google" id="ProtNLM"/>
    </source>
</evidence>
<keyword evidence="4" id="KW-1185">Reference proteome</keyword>
<organism evidence="3 4">
    <name type="scientific">Macrophomina phaseolina</name>
    <dbReference type="NCBI Taxonomy" id="35725"/>
    <lineage>
        <taxon>Eukaryota</taxon>
        <taxon>Fungi</taxon>
        <taxon>Dikarya</taxon>
        <taxon>Ascomycota</taxon>
        <taxon>Pezizomycotina</taxon>
        <taxon>Dothideomycetes</taxon>
        <taxon>Dothideomycetes incertae sedis</taxon>
        <taxon>Botryosphaeriales</taxon>
        <taxon>Botryosphaeriaceae</taxon>
        <taxon>Macrophomina</taxon>
    </lineage>
</organism>
<proteinExistence type="predicted"/>
<keyword evidence="2" id="KW-0732">Signal</keyword>
<feature type="region of interest" description="Disordered" evidence="1">
    <location>
        <begin position="402"/>
        <end position="435"/>
    </location>
</feature>
<name>A0ABQ8G057_9PEZI</name>
<protein>
    <recommendedName>
        <fullName evidence="5">Secreted protein</fullName>
    </recommendedName>
</protein>
<dbReference type="EMBL" id="JAGTJR010000034">
    <property type="protein sequence ID" value="KAH7036809.1"/>
    <property type="molecule type" value="Genomic_DNA"/>
</dbReference>
<dbReference type="Proteomes" id="UP000774617">
    <property type="component" value="Unassembled WGS sequence"/>
</dbReference>
<comment type="caution">
    <text evidence="3">The sequence shown here is derived from an EMBL/GenBank/DDBJ whole genome shotgun (WGS) entry which is preliminary data.</text>
</comment>
<feature type="compositionally biased region" description="Basic residues" evidence="1">
    <location>
        <begin position="234"/>
        <end position="249"/>
    </location>
</feature>
<sequence length="532" mass="59632">MRSLFGAMQIAYILIMLEPRQVSASGSFKCHLFPPTDGELFSNRTPRTNSFKQADTPMLSTEQVAHDEDTMTETYTKLEEQPPPYVPTIRPNKSLPELPKVRSLEEGSSSQNDFSTPMYYTRDARKLVGYVIPFPKPLLEVPVEDMPGRFLIYTPPPPPLRKPAEGEKEGMVHKMQRKWQEEVRDARDNSAQRTRWQNIKSKTTRGVDWCMNQTTSSDVDFLVRIDAGSEKKKSKEKGKKDKKKSKKQEKKQEAEQQEEAEQQAEQEQGQEQKRSDSLRSSRASVRSSSDRLLHDANGSSQAKLTEEEEHAAAGAAGLSEIVLAYPSTLPGTPESIREEFVNKTLRTKSKTQREAIIASGLLPFSVAADILMSPFLPFVPLMQVNAAWAFFAVRGSRAAKKATKSLELDKEDEGQGGDTDSTKSKGSSSEREERIKFTFRPAPGLEVLEKYLAAACQQKDEKLFAEVQDPPTERDFLEAIGWSPSLVGQGEASEGELAAVEYDVKQVMVKAAGEWRSWCKAYAKNPEKAVRK</sequence>
<evidence type="ECO:0000256" key="2">
    <source>
        <dbReference type="SAM" id="SignalP"/>
    </source>
</evidence>
<feature type="region of interest" description="Disordered" evidence="1">
    <location>
        <begin position="79"/>
        <end position="116"/>
    </location>
</feature>
<evidence type="ECO:0000256" key="1">
    <source>
        <dbReference type="SAM" id="MobiDB-lite"/>
    </source>
</evidence>
<feature type="compositionally biased region" description="Basic and acidic residues" evidence="1">
    <location>
        <begin position="420"/>
        <end position="435"/>
    </location>
</feature>
<accession>A0ABQ8G057</accession>
<reference evidence="3 4" key="1">
    <citation type="journal article" date="2021" name="Nat. Commun.">
        <title>Genetic determinants of endophytism in the Arabidopsis root mycobiome.</title>
        <authorList>
            <person name="Mesny F."/>
            <person name="Miyauchi S."/>
            <person name="Thiergart T."/>
            <person name="Pickel B."/>
            <person name="Atanasova L."/>
            <person name="Karlsson M."/>
            <person name="Huettel B."/>
            <person name="Barry K.W."/>
            <person name="Haridas S."/>
            <person name="Chen C."/>
            <person name="Bauer D."/>
            <person name="Andreopoulos W."/>
            <person name="Pangilinan J."/>
            <person name="LaButti K."/>
            <person name="Riley R."/>
            <person name="Lipzen A."/>
            <person name="Clum A."/>
            <person name="Drula E."/>
            <person name="Henrissat B."/>
            <person name="Kohler A."/>
            <person name="Grigoriev I.V."/>
            <person name="Martin F.M."/>
            <person name="Hacquard S."/>
        </authorList>
    </citation>
    <scope>NUCLEOTIDE SEQUENCE [LARGE SCALE GENOMIC DNA]</scope>
    <source>
        <strain evidence="3 4">MPI-SDFR-AT-0080</strain>
    </source>
</reference>
<feature type="compositionally biased region" description="Acidic residues" evidence="1">
    <location>
        <begin position="255"/>
        <end position="264"/>
    </location>
</feature>
<feature type="region of interest" description="Disordered" evidence="1">
    <location>
        <begin position="229"/>
        <end position="311"/>
    </location>
</feature>
<gene>
    <name evidence="3" type="ORF">B0J12DRAFT_678078</name>
</gene>
<evidence type="ECO:0000313" key="4">
    <source>
        <dbReference type="Proteomes" id="UP000774617"/>
    </source>
</evidence>
<evidence type="ECO:0000313" key="3">
    <source>
        <dbReference type="EMBL" id="KAH7036809.1"/>
    </source>
</evidence>
<feature type="compositionally biased region" description="Polar residues" evidence="1">
    <location>
        <begin position="106"/>
        <end position="115"/>
    </location>
</feature>
<feature type="signal peptide" evidence="2">
    <location>
        <begin position="1"/>
        <end position="24"/>
    </location>
</feature>